<protein>
    <recommendedName>
        <fullName evidence="8">Major facilitator superfamily (MFS) profile domain-containing protein</fullName>
    </recommendedName>
</protein>
<evidence type="ECO:0008006" key="8">
    <source>
        <dbReference type="Google" id="ProtNLM"/>
    </source>
</evidence>
<dbReference type="EMBL" id="CAJZBQ010000037">
    <property type="protein sequence ID" value="CAG9325156.1"/>
    <property type="molecule type" value="Genomic_DNA"/>
</dbReference>
<feature type="transmembrane region" description="Helical" evidence="5">
    <location>
        <begin position="100"/>
        <end position="118"/>
    </location>
</feature>
<evidence type="ECO:0000313" key="7">
    <source>
        <dbReference type="Proteomes" id="UP001162131"/>
    </source>
</evidence>
<dbReference type="GO" id="GO:0022857">
    <property type="term" value="F:transmembrane transporter activity"/>
    <property type="evidence" value="ECO:0007669"/>
    <property type="project" value="InterPro"/>
</dbReference>
<feature type="transmembrane region" description="Helical" evidence="5">
    <location>
        <begin position="223"/>
        <end position="241"/>
    </location>
</feature>
<feature type="transmembrane region" description="Helical" evidence="5">
    <location>
        <begin position="314"/>
        <end position="339"/>
    </location>
</feature>
<evidence type="ECO:0000256" key="1">
    <source>
        <dbReference type="ARBA" id="ARBA00004141"/>
    </source>
</evidence>
<evidence type="ECO:0000256" key="4">
    <source>
        <dbReference type="ARBA" id="ARBA00023136"/>
    </source>
</evidence>
<evidence type="ECO:0000256" key="2">
    <source>
        <dbReference type="ARBA" id="ARBA00022692"/>
    </source>
</evidence>
<feature type="transmembrane region" description="Helical" evidence="5">
    <location>
        <begin position="43"/>
        <end position="64"/>
    </location>
</feature>
<comment type="subcellular location">
    <subcellularLocation>
        <location evidence="1">Membrane</location>
        <topology evidence="1">Multi-pass membrane protein</topology>
    </subcellularLocation>
</comment>
<comment type="caution">
    <text evidence="6">The sequence shown here is derived from an EMBL/GenBank/DDBJ whole genome shotgun (WGS) entry which is preliminary data.</text>
</comment>
<feature type="transmembrane region" description="Helical" evidence="5">
    <location>
        <begin position="261"/>
        <end position="281"/>
    </location>
</feature>
<dbReference type="AlphaFoldDB" id="A0AAU9JTW9"/>
<accession>A0AAU9JTW9</accession>
<organism evidence="6 7">
    <name type="scientific">Blepharisma stoltei</name>
    <dbReference type="NCBI Taxonomy" id="1481888"/>
    <lineage>
        <taxon>Eukaryota</taxon>
        <taxon>Sar</taxon>
        <taxon>Alveolata</taxon>
        <taxon>Ciliophora</taxon>
        <taxon>Postciliodesmatophora</taxon>
        <taxon>Heterotrichea</taxon>
        <taxon>Heterotrichida</taxon>
        <taxon>Blepharismidae</taxon>
        <taxon>Blepharisma</taxon>
    </lineage>
</organism>
<gene>
    <name evidence="6" type="ORF">BSTOLATCC_MIC37902</name>
</gene>
<dbReference type="InterPro" id="IPR036259">
    <property type="entry name" value="MFS_trans_sf"/>
</dbReference>
<dbReference type="Gene3D" id="1.20.1250.20">
    <property type="entry name" value="MFS general substrate transporter like domains"/>
    <property type="match status" value="2"/>
</dbReference>
<keyword evidence="2 5" id="KW-0812">Transmembrane</keyword>
<evidence type="ECO:0000256" key="5">
    <source>
        <dbReference type="SAM" id="Phobius"/>
    </source>
</evidence>
<feature type="transmembrane region" description="Helical" evidence="5">
    <location>
        <begin position="139"/>
        <end position="160"/>
    </location>
</feature>
<dbReference type="GO" id="GO:0016020">
    <property type="term" value="C:membrane"/>
    <property type="evidence" value="ECO:0007669"/>
    <property type="project" value="UniProtKB-SubCell"/>
</dbReference>
<dbReference type="Pfam" id="PF07690">
    <property type="entry name" value="MFS_1"/>
    <property type="match status" value="1"/>
</dbReference>
<keyword evidence="7" id="KW-1185">Reference proteome</keyword>
<feature type="transmembrane region" description="Helical" evidence="5">
    <location>
        <begin position="377"/>
        <end position="397"/>
    </location>
</feature>
<sequence>MEFQEYKYRWVILLLYCLAEAMNAMVWITCSSITSVISKTYNVSTFAVALCSLVYMIAYIPLVFPSNYILDTYGLKAGTIIGIGITTLGAWFHVGAYDNFWSILVGSILGGIGQPFLLNAPAKLAAFWFRPNTRAIATTIGSVSNPIGIAIGFGLPGIIVTSSKSKEEIGNLMLVEACLSTAVCISCIIFFKSKPKTPPSNSADMKREEFLPSMKQLLKNKNFIMLFIFFAMGQGALNAFATLLDQISKPYGFSSSDNSLFGALVIIFGLIGSGIAGGIVAVTQRYRISCLVIAFGSLGGIVAFLAVLPLESTLWSAIFASVLGLLLMPILPVSFEFVCEVTFPIGEAMSGGFLNWGGQIVGIAEVGLSYLLSNQAIIVGIICSSGILLGGLCMVFVKQDLRRTNNDKVHNLNNELHYEGLVSMLSGELTH</sequence>
<feature type="transmembrane region" description="Helical" evidence="5">
    <location>
        <begin position="12"/>
        <end position="37"/>
    </location>
</feature>
<keyword evidence="3 5" id="KW-1133">Transmembrane helix</keyword>
<dbReference type="InterPro" id="IPR049680">
    <property type="entry name" value="FLVCR1-2_SLC49-like"/>
</dbReference>
<dbReference type="SUPFAM" id="SSF103473">
    <property type="entry name" value="MFS general substrate transporter"/>
    <property type="match status" value="1"/>
</dbReference>
<feature type="transmembrane region" description="Helical" evidence="5">
    <location>
        <begin position="172"/>
        <end position="191"/>
    </location>
</feature>
<dbReference type="PANTHER" id="PTHR10924">
    <property type="entry name" value="MAJOR FACILITATOR SUPERFAMILY PROTEIN-RELATED"/>
    <property type="match status" value="1"/>
</dbReference>
<evidence type="ECO:0000256" key="3">
    <source>
        <dbReference type="ARBA" id="ARBA00022989"/>
    </source>
</evidence>
<proteinExistence type="predicted"/>
<dbReference type="Proteomes" id="UP001162131">
    <property type="component" value="Unassembled WGS sequence"/>
</dbReference>
<evidence type="ECO:0000313" key="6">
    <source>
        <dbReference type="EMBL" id="CAG9325156.1"/>
    </source>
</evidence>
<feature type="transmembrane region" description="Helical" evidence="5">
    <location>
        <begin position="73"/>
        <end position="94"/>
    </location>
</feature>
<feature type="transmembrane region" description="Helical" evidence="5">
    <location>
        <begin position="288"/>
        <end position="308"/>
    </location>
</feature>
<dbReference type="InterPro" id="IPR011701">
    <property type="entry name" value="MFS"/>
</dbReference>
<reference evidence="6" key="1">
    <citation type="submission" date="2021-09" db="EMBL/GenBank/DDBJ databases">
        <authorList>
            <consortium name="AG Swart"/>
            <person name="Singh M."/>
            <person name="Singh A."/>
            <person name="Seah K."/>
            <person name="Emmerich C."/>
        </authorList>
    </citation>
    <scope>NUCLEOTIDE SEQUENCE</scope>
    <source>
        <strain evidence="6">ATCC30299</strain>
    </source>
</reference>
<keyword evidence="4 5" id="KW-0472">Membrane</keyword>
<dbReference type="PANTHER" id="PTHR10924:SF6">
    <property type="entry name" value="SOLUTE CARRIER FAMILY 49 MEMBER A3"/>
    <property type="match status" value="1"/>
</dbReference>
<name>A0AAU9JTW9_9CILI</name>
<feature type="transmembrane region" description="Helical" evidence="5">
    <location>
        <begin position="351"/>
        <end position="371"/>
    </location>
</feature>